<name>T0ZB94_9ZZZZ</name>
<feature type="domain" description="MOSC" evidence="1">
    <location>
        <begin position="3"/>
        <end position="141"/>
    </location>
</feature>
<comment type="caution">
    <text evidence="2">The sequence shown here is derived from an EMBL/GenBank/DDBJ whole genome shotgun (WGS) entry which is preliminary data.</text>
</comment>
<protein>
    <submittedName>
        <fullName evidence="2">MOSC domain containing protein</fullName>
    </submittedName>
</protein>
<dbReference type="Pfam" id="PF03473">
    <property type="entry name" value="MOSC"/>
    <property type="match status" value="1"/>
</dbReference>
<evidence type="ECO:0000313" key="2">
    <source>
        <dbReference type="EMBL" id="EQD26249.1"/>
    </source>
</evidence>
<dbReference type="InterPro" id="IPR052716">
    <property type="entry name" value="MOSC_domain"/>
</dbReference>
<accession>T0ZB94</accession>
<sequence length="141" mass="15801">LPKPAVDEIEVDATGVVGDFNRYRHEELHDDPDSALLILPEEILAELRSEGWPVRPGDLGENVSSRQVPYALLQPSSRVAIGAVRAVITRPCDPCSNLYLLPYVGEHRGPEFMKTLLNRRGWYARVLTPGRVHLRDPIVLD</sequence>
<dbReference type="InterPro" id="IPR011037">
    <property type="entry name" value="Pyrv_Knase-like_insert_dom_sf"/>
</dbReference>
<dbReference type="GO" id="GO:0030151">
    <property type="term" value="F:molybdenum ion binding"/>
    <property type="evidence" value="ECO:0007669"/>
    <property type="project" value="InterPro"/>
</dbReference>
<dbReference type="PANTHER" id="PTHR36930">
    <property type="entry name" value="METAL-SULFUR CLUSTER BIOSYNTHESIS PROTEINS YUAD-RELATED"/>
    <property type="match status" value="1"/>
</dbReference>
<dbReference type="EMBL" id="AUZY01013193">
    <property type="protein sequence ID" value="EQD26249.1"/>
    <property type="molecule type" value="Genomic_DNA"/>
</dbReference>
<dbReference type="GO" id="GO:0003824">
    <property type="term" value="F:catalytic activity"/>
    <property type="evidence" value="ECO:0007669"/>
    <property type="project" value="InterPro"/>
</dbReference>
<dbReference type="PANTHER" id="PTHR36930:SF1">
    <property type="entry name" value="MOSC DOMAIN-CONTAINING PROTEIN"/>
    <property type="match status" value="1"/>
</dbReference>
<dbReference type="Gene3D" id="2.40.33.20">
    <property type="entry name" value="PK beta-barrel domain-like"/>
    <property type="match status" value="1"/>
</dbReference>
<proteinExistence type="predicted"/>
<organism evidence="2">
    <name type="scientific">mine drainage metagenome</name>
    <dbReference type="NCBI Taxonomy" id="410659"/>
    <lineage>
        <taxon>unclassified sequences</taxon>
        <taxon>metagenomes</taxon>
        <taxon>ecological metagenomes</taxon>
    </lineage>
</organism>
<reference evidence="2" key="2">
    <citation type="journal article" date="2014" name="ISME J.">
        <title>Microbial stratification in low pH oxic and suboxic macroscopic growths along an acid mine drainage.</title>
        <authorList>
            <person name="Mendez-Garcia C."/>
            <person name="Mesa V."/>
            <person name="Sprenger R.R."/>
            <person name="Richter M."/>
            <person name="Diez M.S."/>
            <person name="Solano J."/>
            <person name="Bargiela R."/>
            <person name="Golyshina O.V."/>
            <person name="Manteca A."/>
            <person name="Ramos J.L."/>
            <person name="Gallego J.R."/>
            <person name="Llorente I."/>
            <person name="Martins Dos Santos V.A."/>
            <person name="Jensen O.N."/>
            <person name="Pelaez A.I."/>
            <person name="Sanchez J."/>
            <person name="Ferrer M."/>
        </authorList>
    </citation>
    <scope>NUCLEOTIDE SEQUENCE</scope>
</reference>
<feature type="non-terminal residue" evidence="2">
    <location>
        <position position="1"/>
    </location>
</feature>
<dbReference type="AlphaFoldDB" id="T0ZB94"/>
<dbReference type="GO" id="GO:0030170">
    <property type="term" value="F:pyridoxal phosphate binding"/>
    <property type="evidence" value="ECO:0007669"/>
    <property type="project" value="InterPro"/>
</dbReference>
<dbReference type="InterPro" id="IPR005302">
    <property type="entry name" value="MoCF_Sase_C"/>
</dbReference>
<dbReference type="SUPFAM" id="SSF50800">
    <property type="entry name" value="PK beta-barrel domain-like"/>
    <property type="match status" value="1"/>
</dbReference>
<dbReference type="PROSITE" id="PS51340">
    <property type="entry name" value="MOSC"/>
    <property type="match status" value="1"/>
</dbReference>
<gene>
    <name evidence="2" type="ORF">B1B_19629</name>
</gene>
<evidence type="ECO:0000259" key="1">
    <source>
        <dbReference type="PROSITE" id="PS51340"/>
    </source>
</evidence>
<reference evidence="2" key="1">
    <citation type="submission" date="2013-08" db="EMBL/GenBank/DDBJ databases">
        <authorList>
            <person name="Mendez C."/>
            <person name="Richter M."/>
            <person name="Ferrer M."/>
            <person name="Sanchez J."/>
        </authorList>
    </citation>
    <scope>NUCLEOTIDE SEQUENCE</scope>
</reference>